<name>A0A0D1M9W1_9LACO</name>
<gene>
    <name evidence="1" type="ORF">QX99_01698</name>
</gene>
<protein>
    <recommendedName>
        <fullName evidence="3">DUF3800 domain-containing protein</fullName>
    </recommendedName>
</protein>
<dbReference type="EMBL" id="JWHU01000034">
    <property type="protein sequence ID" value="KIU19680.1"/>
    <property type="molecule type" value="Genomic_DNA"/>
</dbReference>
<proteinExistence type="predicted"/>
<dbReference type="PATRIC" id="fig|137591.25.peg.1672"/>
<evidence type="ECO:0000313" key="1">
    <source>
        <dbReference type="EMBL" id="KIU19680.1"/>
    </source>
</evidence>
<keyword evidence="2" id="KW-1185">Reference proteome</keyword>
<accession>A0A0D1M9W1</accession>
<dbReference type="RefSeq" id="WP_043707537.1">
    <property type="nucleotide sequence ID" value="NZ_CP116385.1"/>
</dbReference>
<organism evidence="1 2">
    <name type="scientific">Weissella cibaria</name>
    <dbReference type="NCBI Taxonomy" id="137591"/>
    <lineage>
        <taxon>Bacteria</taxon>
        <taxon>Bacillati</taxon>
        <taxon>Bacillota</taxon>
        <taxon>Bacilli</taxon>
        <taxon>Lactobacillales</taxon>
        <taxon>Lactobacillaceae</taxon>
        <taxon>Weissella</taxon>
    </lineage>
</organism>
<dbReference type="Proteomes" id="UP000032287">
    <property type="component" value="Unassembled WGS sequence"/>
</dbReference>
<comment type="caution">
    <text evidence="1">The sequence shown here is derived from an EMBL/GenBank/DDBJ whole genome shotgun (WGS) entry which is preliminary data.</text>
</comment>
<evidence type="ECO:0008006" key="3">
    <source>
        <dbReference type="Google" id="ProtNLM"/>
    </source>
</evidence>
<evidence type="ECO:0000313" key="2">
    <source>
        <dbReference type="Proteomes" id="UP000032287"/>
    </source>
</evidence>
<dbReference type="AlphaFoldDB" id="A0A0D1M9W1"/>
<sequence length="419" mass="48169">MSFELSEVRQSNIELNRLIGVDEAYIFYHDETNNAGKSTVSKGLNDFEAFNKFFVLGGVVFKQENRLDESDYQAFQEEMRATNPQKQIHEFKSKHFLNGAKDLESLLSKPSFGVLMDFLIKNGISVHYFYADNLYYGLVDIVDSFIDNTHDVKIALMMMDRMARDGVKSSLRMFFYNLKDEGVAFLQKHDYPNVLDSGAFYTELQDLIASRPDLVRQDQGLAILLRAIEEDDRYDGVLLRDNTPDVLASFPDLYDFMYIDHPTVFLNGFSYFDKQVEVQRWLKKIGGLTVEGQQLTNYDFIESNGQGADNILIQISDFFVNIVSMLLDLIMAQKSIDWIAPFVASLDSNQAQNFEKFRFLLASSLRENFVFRHGSSTQWVATLLDELDLSVDEYNKFIDNQNLTAVYKKIDGTENIGRV</sequence>
<reference evidence="1 2" key="1">
    <citation type="journal article" date="2015" name="Microbiology (Mosc.)">
        <title>Genomics of the Weissella cibaria species with an examination of its metabolic traits.</title>
        <authorList>
            <person name="Lynch K.M."/>
            <person name="Lucid A."/>
            <person name="Arendt E.K."/>
            <person name="Sleator R.D."/>
            <person name="Lucey B."/>
            <person name="Coffey A."/>
        </authorList>
    </citation>
    <scope>NUCLEOTIDE SEQUENCE [LARGE SCALE GENOMIC DNA]</scope>
    <source>
        <strain evidence="1 2">MG1</strain>
    </source>
</reference>